<keyword evidence="2" id="KW-1185">Reference proteome</keyword>
<dbReference type="InterPro" id="IPR009057">
    <property type="entry name" value="Homeodomain-like_sf"/>
</dbReference>
<protein>
    <submittedName>
        <fullName evidence="1">Transposase</fullName>
    </submittedName>
</protein>
<gene>
    <name evidence="1" type="ORF">SAMN02745225_01495</name>
</gene>
<name>A0A1M4VZG5_9ACTN</name>
<sequence length="87" mass="9986">MGETEEQKTRKEMTRRQFDGEFKKDAVRLVESGNLSVRQVAEDLGISKATLSNWVDKARKERREAGAPQIWLQKSAGFARRTSSSEW</sequence>
<organism evidence="1 2">
    <name type="scientific">Ferrithrix thermotolerans DSM 19514</name>
    <dbReference type="NCBI Taxonomy" id="1121881"/>
    <lineage>
        <taxon>Bacteria</taxon>
        <taxon>Bacillati</taxon>
        <taxon>Actinomycetota</taxon>
        <taxon>Acidimicrobiia</taxon>
        <taxon>Acidimicrobiales</taxon>
        <taxon>Acidimicrobiaceae</taxon>
        <taxon>Ferrithrix</taxon>
    </lineage>
</organism>
<dbReference type="InterPro" id="IPR002514">
    <property type="entry name" value="Transposase_8"/>
</dbReference>
<feature type="non-terminal residue" evidence="1">
    <location>
        <position position="87"/>
    </location>
</feature>
<dbReference type="Pfam" id="PF01527">
    <property type="entry name" value="HTH_Tnp_1"/>
    <property type="match status" value="1"/>
</dbReference>
<dbReference type="Gene3D" id="1.10.10.60">
    <property type="entry name" value="Homeodomain-like"/>
    <property type="match status" value="1"/>
</dbReference>
<dbReference type="SUPFAM" id="SSF46689">
    <property type="entry name" value="Homeodomain-like"/>
    <property type="match status" value="1"/>
</dbReference>
<accession>A0A1M4VZG5</accession>
<evidence type="ECO:0000313" key="1">
    <source>
        <dbReference type="EMBL" id="SHE74378.1"/>
    </source>
</evidence>
<dbReference type="GO" id="GO:0003677">
    <property type="term" value="F:DNA binding"/>
    <property type="evidence" value="ECO:0007669"/>
    <property type="project" value="InterPro"/>
</dbReference>
<reference evidence="2" key="1">
    <citation type="submission" date="2016-11" db="EMBL/GenBank/DDBJ databases">
        <authorList>
            <person name="Varghese N."/>
            <person name="Submissions S."/>
        </authorList>
    </citation>
    <scope>NUCLEOTIDE SEQUENCE [LARGE SCALE GENOMIC DNA]</scope>
    <source>
        <strain evidence="2">DSM 19514</strain>
    </source>
</reference>
<dbReference type="EMBL" id="FQUL01000020">
    <property type="protein sequence ID" value="SHE74378.1"/>
    <property type="molecule type" value="Genomic_DNA"/>
</dbReference>
<proteinExistence type="predicted"/>
<dbReference type="AlphaFoldDB" id="A0A1M4VZG5"/>
<evidence type="ECO:0000313" key="2">
    <source>
        <dbReference type="Proteomes" id="UP000184295"/>
    </source>
</evidence>
<dbReference type="GO" id="GO:0006313">
    <property type="term" value="P:DNA transposition"/>
    <property type="evidence" value="ECO:0007669"/>
    <property type="project" value="InterPro"/>
</dbReference>
<dbReference type="Proteomes" id="UP000184295">
    <property type="component" value="Unassembled WGS sequence"/>
</dbReference>
<dbReference type="GO" id="GO:0004803">
    <property type="term" value="F:transposase activity"/>
    <property type="evidence" value="ECO:0007669"/>
    <property type="project" value="InterPro"/>
</dbReference>